<dbReference type="Gene3D" id="3.40.50.1820">
    <property type="entry name" value="alpha/beta hydrolase"/>
    <property type="match status" value="1"/>
</dbReference>
<proteinExistence type="inferred from homology"/>
<feature type="transmembrane region" description="Helical" evidence="7">
    <location>
        <begin position="350"/>
        <end position="373"/>
    </location>
</feature>
<dbReference type="PANTHER" id="PTHR17920">
    <property type="entry name" value="TRANSMEMBRANE AND COILED-COIL DOMAIN-CONTAINING PROTEIN 4 TMCO4"/>
    <property type="match status" value="1"/>
</dbReference>
<keyword evidence="3 7" id="KW-0812">Transmembrane</keyword>
<comment type="subcellular location">
    <subcellularLocation>
        <location evidence="1">Membrane</location>
        <topology evidence="1">Multi-pass membrane protein</topology>
    </subcellularLocation>
</comment>
<dbReference type="SUPFAM" id="SSF53474">
    <property type="entry name" value="alpha/beta-Hydrolases"/>
    <property type="match status" value="1"/>
</dbReference>
<accession>A0AAW2I5T8</accession>
<feature type="transmembrane region" description="Helical" evidence="7">
    <location>
        <begin position="193"/>
        <end position="219"/>
    </location>
</feature>
<dbReference type="Pfam" id="PF05277">
    <property type="entry name" value="DUF726"/>
    <property type="match status" value="1"/>
</dbReference>
<evidence type="ECO:0000256" key="6">
    <source>
        <dbReference type="SAM" id="MobiDB-lite"/>
    </source>
</evidence>
<dbReference type="EMBL" id="JARGDH010000002">
    <property type="protein sequence ID" value="KAL0277198.1"/>
    <property type="molecule type" value="Genomic_DNA"/>
</dbReference>
<feature type="compositionally biased region" description="Basic and acidic residues" evidence="6">
    <location>
        <begin position="1"/>
        <end position="16"/>
    </location>
</feature>
<evidence type="ECO:0000256" key="5">
    <source>
        <dbReference type="ARBA" id="ARBA00023136"/>
    </source>
</evidence>
<gene>
    <name evidence="8" type="ORF">PYX00_004562</name>
</gene>
<evidence type="ECO:0000256" key="3">
    <source>
        <dbReference type="ARBA" id="ARBA00022692"/>
    </source>
</evidence>
<evidence type="ECO:0000256" key="7">
    <source>
        <dbReference type="SAM" id="Phobius"/>
    </source>
</evidence>
<reference evidence="8" key="1">
    <citation type="journal article" date="2024" name="Gigascience">
        <title>Chromosome-level genome of the poultry shaft louse Menopon gallinae provides insight into the host-switching and adaptive evolution of parasitic lice.</title>
        <authorList>
            <person name="Xu Y."/>
            <person name="Ma L."/>
            <person name="Liu S."/>
            <person name="Liang Y."/>
            <person name="Liu Q."/>
            <person name="He Z."/>
            <person name="Tian L."/>
            <person name="Duan Y."/>
            <person name="Cai W."/>
            <person name="Li H."/>
            <person name="Song F."/>
        </authorList>
    </citation>
    <scope>NUCLEOTIDE SEQUENCE</scope>
    <source>
        <strain evidence="8">Cailab_2023a</strain>
    </source>
</reference>
<organism evidence="8">
    <name type="scientific">Menopon gallinae</name>
    <name type="common">poultry shaft louse</name>
    <dbReference type="NCBI Taxonomy" id="328185"/>
    <lineage>
        <taxon>Eukaryota</taxon>
        <taxon>Metazoa</taxon>
        <taxon>Ecdysozoa</taxon>
        <taxon>Arthropoda</taxon>
        <taxon>Hexapoda</taxon>
        <taxon>Insecta</taxon>
        <taxon>Pterygota</taxon>
        <taxon>Neoptera</taxon>
        <taxon>Paraneoptera</taxon>
        <taxon>Psocodea</taxon>
        <taxon>Troctomorpha</taxon>
        <taxon>Phthiraptera</taxon>
        <taxon>Amblycera</taxon>
        <taxon>Menoponidae</taxon>
        <taxon>Menopon</taxon>
    </lineage>
</organism>
<comment type="similarity">
    <text evidence="2">Belongs to the TMCO4 family.</text>
</comment>
<evidence type="ECO:0000256" key="2">
    <source>
        <dbReference type="ARBA" id="ARBA00009824"/>
    </source>
</evidence>
<protein>
    <recommendedName>
        <fullName evidence="9">Transmembrane and coiled-coil domain-containing protein 4</fullName>
    </recommendedName>
</protein>
<sequence length="567" mass="62467">MQEDDRGTKEKKKSESLSDSVSTSSSSSSSTRDLPSLLSDAGTYSYAAIISLGLRELFDNQWDRKFCLQCISVLLQHLNLRKQVEPVMISLLDGHGSQCIDAYRELLLLEPGISGKAVLIIEDLLYLSVRGKYDSRMRVLIQHLSDQLNVPQEILELYEVSVVRFLTEESRPLSEQEQTELKKKKRNRKMKRYALIGLATLGGGAVLGLTGGLAAPLIGAGVGTLLGAGSAAVLGSTAGIAIIGSLFGVAGAGLTGFKMKKRVGEIEEFAFGILTGDPVIHTELHITIAVSGWLSDEEPDNFTRPWRSLLNSREQYFLRYESQYLLELGRAMDYILSFAVSMAAQEALKYTILSGIITAIAWPASLVTLASVIDNPWSVCCRRSAEVGKQLAEVLLTREQGQRPVTLIGYSLGARVIYYCLREMSEREGCEGIIQDAILLGTPVSGSKDWNKLTRVVAGRIVNGYSKSDWLLKFMYRTFSMATGVAGLQPIKIKDRRFVNIDLTDIVSGHSDYSRKIGAILKLINIRTVDETPMTFECMMKKSSSDIPHVDGQVQVIFLTSILSEKK</sequence>
<keyword evidence="4 7" id="KW-1133">Transmembrane helix</keyword>
<dbReference type="GO" id="GO:0016020">
    <property type="term" value="C:membrane"/>
    <property type="evidence" value="ECO:0007669"/>
    <property type="project" value="UniProtKB-SubCell"/>
</dbReference>
<keyword evidence="5 7" id="KW-0472">Membrane</keyword>
<evidence type="ECO:0008006" key="9">
    <source>
        <dbReference type="Google" id="ProtNLM"/>
    </source>
</evidence>
<dbReference type="PANTHER" id="PTHR17920:SF3">
    <property type="entry name" value="TRANSMEMBRANE AND COILED-COIL DOMAIN-CONTAINING PROTEIN 4"/>
    <property type="match status" value="1"/>
</dbReference>
<feature type="transmembrane region" description="Helical" evidence="7">
    <location>
        <begin position="231"/>
        <end position="254"/>
    </location>
</feature>
<feature type="compositionally biased region" description="Low complexity" evidence="6">
    <location>
        <begin position="17"/>
        <end position="35"/>
    </location>
</feature>
<dbReference type="InterPro" id="IPR007941">
    <property type="entry name" value="DUF726"/>
</dbReference>
<feature type="region of interest" description="Disordered" evidence="6">
    <location>
        <begin position="1"/>
        <end position="35"/>
    </location>
</feature>
<name>A0AAW2I5T8_9NEOP</name>
<dbReference type="AlphaFoldDB" id="A0AAW2I5T8"/>
<evidence type="ECO:0000256" key="1">
    <source>
        <dbReference type="ARBA" id="ARBA00004141"/>
    </source>
</evidence>
<dbReference type="InterPro" id="IPR029058">
    <property type="entry name" value="AB_hydrolase_fold"/>
</dbReference>
<comment type="caution">
    <text evidence="8">The sequence shown here is derived from an EMBL/GenBank/DDBJ whole genome shotgun (WGS) entry which is preliminary data.</text>
</comment>
<evidence type="ECO:0000313" key="8">
    <source>
        <dbReference type="EMBL" id="KAL0277198.1"/>
    </source>
</evidence>
<evidence type="ECO:0000256" key="4">
    <source>
        <dbReference type="ARBA" id="ARBA00022989"/>
    </source>
</evidence>